<accession>A0A5B8VB24</accession>
<dbReference type="EMBL" id="CP042435">
    <property type="protein sequence ID" value="QEC67876.1"/>
    <property type="molecule type" value="Genomic_DNA"/>
</dbReference>
<feature type="transmembrane region" description="Helical" evidence="1">
    <location>
        <begin position="151"/>
        <end position="171"/>
    </location>
</feature>
<feature type="transmembrane region" description="Helical" evidence="1">
    <location>
        <begin position="6"/>
        <end position="22"/>
    </location>
</feature>
<feature type="transmembrane region" description="Helical" evidence="1">
    <location>
        <begin position="29"/>
        <end position="51"/>
    </location>
</feature>
<proteinExistence type="predicted"/>
<dbReference type="AlphaFoldDB" id="A0A5B8VB24"/>
<sequence>MDDIYILSVTLLIALFVSLYYYKRLQPRWLRLFPFTMLLWVLVQVTGYWYWVITGNSNHFIFNLYLVPQYAFYFFIFYKAFINKKFKRVTLALAAFFLLFFCYQVLLKNSFYNYSTVTDNTGQLLVLLLCFLYMTELLMQETLINYFKLPLFWIVTGIMIFCVGNFVYTSFLDYILNNNLDPNGNVYIIITAVVTNLQYALFAAGFLCNEPWKKTRSY</sequence>
<keyword evidence="1" id="KW-0472">Membrane</keyword>
<keyword evidence="1" id="KW-0812">Transmembrane</keyword>
<dbReference type="Proteomes" id="UP000321533">
    <property type="component" value="Chromosome"/>
</dbReference>
<dbReference type="RefSeq" id="WP_147189683.1">
    <property type="nucleotide sequence ID" value="NZ_CP042435.1"/>
</dbReference>
<feature type="transmembrane region" description="Helical" evidence="1">
    <location>
        <begin position="186"/>
        <end position="208"/>
    </location>
</feature>
<organism evidence="2 3">
    <name type="scientific">Panacibacter ginsenosidivorans</name>
    <dbReference type="NCBI Taxonomy" id="1813871"/>
    <lineage>
        <taxon>Bacteria</taxon>
        <taxon>Pseudomonadati</taxon>
        <taxon>Bacteroidota</taxon>
        <taxon>Chitinophagia</taxon>
        <taxon>Chitinophagales</taxon>
        <taxon>Chitinophagaceae</taxon>
        <taxon>Panacibacter</taxon>
    </lineage>
</organism>
<evidence type="ECO:0000313" key="3">
    <source>
        <dbReference type="Proteomes" id="UP000321533"/>
    </source>
</evidence>
<keyword evidence="1" id="KW-1133">Transmembrane helix</keyword>
<evidence type="ECO:0000256" key="1">
    <source>
        <dbReference type="SAM" id="Phobius"/>
    </source>
</evidence>
<keyword evidence="3" id="KW-1185">Reference proteome</keyword>
<protein>
    <submittedName>
        <fullName evidence="2">Uncharacterized protein</fullName>
    </submittedName>
</protein>
<dbReference type="OrthoDB" id="796404at2"/>
<feature type="transmembrane region" description="Helical" evidence="1">
    <location>
        <begin position="57"/>
        <end position="77"/>
    </location>
</feature>
<feature type="transmembrane region" description="Helical" evidence="1">
    <location>
        <begin position="89"/>
        <end position="106"/>
    </location>
</feature>
<gene>
    <name evidence="2" type="ORF">FRZ67_11410</name>
</gene>
<name>A0A5B8VB24_9BACT</name>
<reference evidence="2 3" key="1">
    <citation type="journal article" date="2016" name="Int. J. Syst. Evol. Microbiol.">
        <title>Panacibacter ginsenosidivorans gen. nov., sp. nov., with ginsenoside converting activity isolated from soil of a ginseng field.</title>
        <authorList>
            <person name="Siddiqi M.Z."/>
            <person name="Muhammad Shafi S."/>
            <person name="Choi K.D."/>
            <person name="Im W.T."/>
        </authorList>
    </citation>
    <scope>NUCLEOTIDE SEQUENCE [LARGE SCALE GENOMIC DNA]</scope>
    <source>
        <strain evidence="2 3">Gsoil1550</strain>
    </source>
</reference>
<feature type="transmembrane region" description="Helical" evidence="1">
    <location>
        <begin position="121"/>
        <end position="139"/>
    </location>
</feature>
<evidence type="ECO:0000313" key="2">
    <source>
        <dbReference type="EMBL" id="QEC67876.1"/>
    </source>
</evidence>
<dbReference type="KEGG" id="pgin:FRZ67_11410"/>